<organism evidence="10 11">
    <name type="scientific">Nasonia vitripennis</name>
    <name type="common">Parasitic wasp</name>
    <dbReference type="NCBI Taxonomy" id="7425"/>
    <lineage>
        <taxon>Eukaryota</taxon>
        <taxon>Metazoa</taxon>
        <taxon>Ecdysozoa</taxon>
        <taxon>Arthropoda</taxon>
        <taxon>Hexapoda</taxon>
        <taxon>Insecta</taxon>
        <taxon>Pterygota</taxon>
        <taxon>Neoptera</taxon>
        <taxon>Endopterygota</taxon>
        <taxon>Hymenoptera</taxon>
        <taxon>Apocrita</taxon>
        <taxon>Proctotrupomorpha</taxon>
        <taxon>Chalcidoidea</taxon>
        <taxon>Pteromalidae</taxon>
        <taxon>Pteromalinae</taxon>
        <taxon>Nasonia</taxon>
    </lineage>
</organism>
<dbReference type="EnsemblMetazoa" id="XM_031930862">
    <property type="protein sequence ID" value="XP_031786722"/>
    <property type="gene ID" value="LOC100678131"/>
</dbReference>
<dbReference type="RefSeq" id="XP_032457147.1">
    <property type="nucleotide sequence ID" value="XM_032601256.1"/>
</dbReference>
<dbReference type="InterPro" id="IPR039977">
    <property type="entry name" value="Suv4-20/Set9"/>
</dbReference>
<dbReference type="InterPro" id="IPR041938">
    <property type="entry name" value="Hist-Lys_N-MTase_N"/>
</dbReference>
<dbReference type="InParanoid" id="A0A7M7R246"/>
<keyword evidence="11" id="KW-1185">Reference proteome</keyword>
<evidence type="ECO:0000256" key="7">
    <source>
        <dbReference type="ARBA" id="ARBA00022853"/>
    </source>
</evidence>
<dbReference type="EnsemblMetazoa" id="XM_032601256">
    <property type="protein sequence ID" value="XP_032457147"/>
    <property type="gene ID" value="LOC100678131"/>
</dbReference>
<dbReference type="PANTHER" id="PTHR12977:SF4">
    <property type="entry name" value="HISTONE-LYSINE N-METHYLTRANSFERASE KMT5B"/>
    <property type="match status" value="1"/>
</dbReference>
<dbReference type="GO" id="GO:0005634">
    <property type="term" value="C:nucleus"/>
    <property type="evidence" value="ECO:0007669"/>
    <property type="project" value="UniProtKB-SubCell"/>
</dbReference>
<keyword evidence="4" id="KW-0489">Methyltransferase</keyword>
<sequence length="386" mass="44580">MDNQQVVMLRKLIVLSIVANGSNSDLNRFMNSTKKVPFNVKANILKIIYVEDIKQVYFMYLDLLIPFRYLIKEKILEYLNTLKSNKINIQDELKNLSSFSEKEVVFYEALHRVENRINAYEMSTQSNPSAPLSSQNSRTLPQTCLTNRVLELCILDALATYVVLDVYILCITTHKVTIKILDSLRNNADFKNKVEENMKNILDEHDVDQTAIKLIDLLTTYLLDLKIQPEKITKHIKSYLKIVNPESGICFQCCYRYSYEKNVGVKICATKKWHRNAVIHELNGNKINLNDQELQYLTENRLDFSIIKNSSNNKMQIWLGPASFVNNDCNSNTRFNCLKSKKTVCFEIISEVDCGDEITCSYGENCFSDDECECITCEKNESILTK</sequence>
<evidence type="ECO:0000256" key="6">
    <source>
        <dbReference type="ARBA" id="ARBA00022691"/>
    </source>
</evidence>
<dbReference type="EnsemblMetazoa" id="XM_032601262">
    <property type="protein sequence ID" value="XP_032457153"/>
    <property type="gene ID" value="LOC100678131"/>
</dbReference>
<evidence type="ECO:0000313" key="10">
    <source>
        <dbReference type="EnsemblMetazoa" id="XP_032457150"/>
    </source>
</evidence>
<dbReference type="Proteomes" id="UP000002358">
    <property type="component" value="Unassembled WGS sequence"/>
</dbReference>
<evidence type="ECO:0000259" key="9">
    <source>
        <dbReference type="Pfam" id="PF00856"/>
    </source>
</evidence>
<dbReference type="InterPro" id="IPR001214">
    <property type="entry name" value="SET_dom"/>
</dbReference>
<evidence type="ECO:0000313" key="11">
    <source>
        <dbReference type="Proteomes" id="UP000002358"/>
    </source>
</evidence>
<dbReference type="RefSeq" id="XP_032457154.1">
    <property type="nucleotide sequence ID" value="XM_032601263.1"/>
</dbReference>
<dbReference type="RefSeq" id="XP_031786695.1">
    <property type="nucleotide sequence ID" value="XM_031930835.1"/>
</dbReference>
<dbReference type="AlphaFoldDB" id="A0A7M7R246"/>
<dbReference type="EnsemblMetazoa" id="XM_032601255">
    <property type="protein sequence ID" value="XP_032457146"/>
    <property type="gene ID" value="LOC100678131"/>
</dbReference>
<dbReference type="EnsemblMetazoa" id="XM_032601263">
    <property type="protein sequence ID" value="XP_032457154"/>
    <property type="gene ID" value="LOC100678131"/>
</dbReference>
<dbReference type="GO" id="GO:0005694">
    <property type="term" value="C:chromosome"/>
    <property type="evidence" value="ECO:0007669"/>
    <property type="project" value="UniProtKB-SubCell"/>
</dbReference>
<keyword evidence="7" id="KW-0156">Chromatin regulator</keyword>
<keyword evidence="8" id="KW-0539">Nucleus</keyword>
<dbReference type="SMR" id="A0A7M7R246"/>
<dbReference type="EnsemblMetazoa" id="XM_032601254">
    <property type="protein sequence ID" value="XP_032457145"/>
    <property type="gene ID" value="LOC100678131"/>
</dbReference>
<evidence type="ECO:0000256" key="1">
    <source>
        <dbReference type="ARBA" id="ARBA00004123"/>
    </source>
</evidence>
<name>A0A7M7R246_NASVI</name>
<protein>
    <recommendedName>
        <fullName evidence="9">SET domain-containing protein</fullName>
    </recommendedName>
</protein>
<dbReference type="RefSeq" id="XP_031786722.1">
    <property type="nucleotide sequence ID" value="XM_031930862.1"/>
</dbReference>
<comment type="subcellular location">
    <subcellularLocation>
        <location evidence="2">Chromosome</location>
    </subcellularLocation>
    <subcellularLocation>
        <location evidence="1">Nucleus</location>
    </subcellularLocation>
</comment>
<evidence type="ECO:0000256" key="4">
    <source>
        <dbReference type="ARBA" id="ARBA00022603"/>
    </source>
</evidence>
<dbReference type="Gene3D" id="1.10.10.1700">
    <property type="entry name" value="Histone-lysine N-methyltransferase"/>
    <property type="match status" value="1"/>
</dbReference>
<dbReference type="GeneID" id="100678131"/>
<dbReference type="EnsemblMetazoa" id="XM_031930835">
    <property type="protein sequence ID" value="XP_031786695"/>
    <property type="gene ID" value="LOC100678131"/>
</dbReference>
<dbReference type="Pfam" id="PF00856">
    <property type="entry name" value="SET"/>
    <property type="match status" value="1"/>
</dbReference>
<dbReference type="RefSeq" id="XP_032457150.1">
    <property type="nucleotide sequence ID" value="XM_032601259.1"/>
</dbReference>
<dbReference type="RefSeq" id="XP_031786676.1">
    <property type="nucleotide sequence ID" value="XM_031930816.1"/>
</dbReference>
<reference evidence="10" key="1">
    <citation type="submission" date="2021-01" db="UniProtKB">
        <authorList>
            <consortium name="EnsemblMetazoa"/>
        </authorList>
    </citation>
    <scope>IDENTIFICATION</scope>
</reference>
<dbReference type="EnsemblMetazoa" id="XM_031930869">
    <property type="protein sequence ID" value="XP_031786729"/>
    <property type="gene ID" value="LOC100678131"/>
</dbReference>
<evidence type="ECO:0000256" key="5">
    <source>
        <dbReference type="ARBA" id="ARBA00022679"/>
    </source>
</evidence>
<keyword evidence="5" id="KW-0808">Transferase</keyword>
<dbReference type="RefSeq" id="XP_032457149.1">
    <property type="nucleotide sequence ID" value="XM_032601258.1"/>
</dbReference>
<dbReference type="EnsemblMetazoa" id="XM_031930774">
    <property type="protein sequence ID" value="XP_031786634"/>
    <property type="gene ID" value="LOC100678131"/>
</dbReference>
<keyword evidence="3" id="KW-0158">Chromosome</keyword>
<dbReference type="RefSeq" id="XP_032457152.1">
    <property type="nucleotide sequence ID" value="XM_032601261.1"/>
</dbReference>
<dbReference type="RefSeq" id="XP_032457153.1">
    <property type="nucleotide sequence ID" value="XM_032601262.1"/>
</dbReference>
<dbReference type="RefSeq" id="XP_031786729.1">
    <property type="nucleotide sequence ID" value="XM_031930869.1"/>
</dbReference>
<evidence type="ECO:0000256" key="3">
    <source>
        <dbReference type="ARBA" id="ARBA00022454"/>
    </source>
</evidence>
<keyword evidence="6" id="KW-0949">S-adenosyl-L-methionine</keyword>
<dbReference type="EnsemblMetazoa" id="XM_031930816">
    <property type="protein sequence ID" value="XP_031786676"/>
    <property type="gene ID" value="LOC100678131"/>
</dbReference>
<dbReference type="RefSeq" id="XP_032457148.1">
    <property type="nucleotide sequence ID" value="XM_032601257.1"/>
</dbReference>
<dbReference type="GO" id="GO:0032259">
    <property type="term" value="P:methylation"/>
    <property type="evidence" value="ECO:0007669"/>
    <property type="project" value="UniProtKB-KW"/>
</dbReference>
<dbReference type="EnsemblMetazoa" id="XM_032601258">
    <property type="protein sequence ID" value="XP_032457149"/>
    <property type="gene ID" value="LOC100678131"/>
</dbReference>
<dbReference type="Gene3D" id="2.170.270.10">
    <property type="entry name" value="SET domain"/>
    <property type="match status" value="1"/>
</dbReference>
<dbReference type="KEGG" id="nvi:100678131"/>
<dbReference type="RefSeq" id="XP_032457146.1">
    <property type="nucleotide sequence ID" value="XM_032601255.1"/>
</dbReference>
<feature type="domain" description="SET" evidence="9">
    <location>
        <begin position="264"/>
        <end position="363"/>
    </location>
</feature>
<accession>A0A7M7R246</accession>
<dbReference type="OrthoDB" id="6611173at2759"/>
<dbReference type="RefSeq" id="XP_031786634.1">
    <property type="nucleotide sequence ID" value="XM_031930774.2"/>
</dbReference>
<proteinExistence type="predicted"/>
<dbReference type="SUPFAM" id="SSF82199">
    <property type="entry name" value="SET domain"/>
    <property type="match status" value="1"/>
</dbReference>
<dbReference type="GO" id="GO:0042799">
    <property type="term" value="F:histone H4K20 methyltransferase activity"/>
    <property type="evidence" value="ECO:0007669"/>
    <property type="project" value="UniProtKB-ARBA"/>
</dbReference>
<evidence type="ECO:0000256" key="2">
    <source>
        <dbReference type="ARBA" id="ARBA00004286"/>
    </source>
</evidence>
<dbReference type="InterPro" id="IPR046341">
    <property type="entry name" value="SET_dom_sf"/>
</dbReference>
<dbReference type="RefSeq" id="XP_032457145.1">
    <property type="nucleotide sequence ID" value="XM_032601254.1"/>
</dbReference>
<dbReference type="EnsemblMetazoa" id="XM_032601259">
    <property type="protein sequence ID" value="XP_032457150"/>
    <property type="gene ID" value="LOC100678131"/>
</dbReference>
<dbReference type="PANTHER" id="PTHR12977">
    <property type="entry name" value="SUPPRESSOR OF VARIEGATION 4-20-RELATED"/>
    <property type="match status" value="1"/>
</dbReference>
<dbReference type="EnsemblMetazoa" id="XM_032601261">
    <property type="protein sequence ID" value="XP_032457152"/>
    <property type="gene ID" value="LOC100678131"/>
</dbReference>
<evidence type="ECO:0000256" key="8">
    <source>
        <dbReference type="ARBA" id="ARBA00023242"/>
    </source>
</evidence>
<dbReference type="EnsemblMetazoa" id="XM_032601257">
    <property type="protein sequence ID" value="XP_032457148"/>
    <property type="gene ID" value="LOC100678131"/>
</dbReference>